<comment type="similarity">
    <text evidence="6">Belongs to the peroxiredoxin family. Tpx subfamily.</text>
</comment>
<reference evidence="9" key="1">
    <citation type="submission" date="2018-05" db="EMBL/GenBank/DDBJ databases">
        <authorList>
            <person name="Li Y."/>
        </authorList>
    </citation>
    <scope>NUCLEOTIDE SEQUENCE [LARGE SCALE GENOMIC DNA]</scope>
    <source>
        <strain evidence="9">sk1b4</strain>
    </source>
</reference>
<comment type="miscellaneous">
    <text evidence="6">The active site is a conserved redox-active cysteine residue, the peroxidatic cysteine (C(P)), which makes the nucleophilic attack on the peroxide substrate. The peroxide oxidizes the C(P)-SH to cysteine sulfenic acid (C(P)-SOH), which then reacts with another cysteine residue, the resolving cysteine (C(R)), to form a disulfide bridge. The disulfide is subsequently reduced by an appropriate electron donor to complete the catalytic cycle. In this atypical 2-Cys peroxiredoxin, C(R) is present in the same subunit to form an intramolecular disulfide. The disulfide is subsequently reduced by thioredoxin.</text>
</comment>
<feature type="disulfide bond" description="Redox-active" evidence="6">
    <location>
        <begin position="60"/>
        <end position="94"/>
    </location>
</feature>
<evidence type="ECO:0000259" key="7">
    <source>
        <dbReference type="PROSITE" id="PS51352"/>
    </source>
</evidence>
<keyword evidence="5 6" id="KW-0676">Redox-active center</keyword>
<dbReference type="InterPro" id="IPR036249">
    <property type="entry name" value="Thioredoxin-like_sf"/>
</dbReference>
<dbReference type="PANTHER" id="PTHR43110">
    <property type="entry name" value="THIOL PEROXIDASE"/>
    <property type="match status" value="1"/>
</dbReference>
<dbReference type="PANTHER" id="PTHR43110:SF1">
    <property type="entry name" value="THIOL PEROXIDASE"/>
    <property type="match status" value="1"/>
</dbReference>
<evidence type="ECO:0000256" key="6">
    <source>
        <dbReference type="HAMAP-Rule" id="MF_00269"/>
    </source>
</evidence>
<evidence type="ECO:0000313" key="9">
    <source>
        <dbReference type="Proteomes" id="UP000245283"/>
    </source>
</evidence>
<dbReference type="InterPro" id="IPR013740">
    <property type="entry name" value="Redoxin"/>
</dbReference>
<dbReference type="OrthoDB" id="9781543at2"/>
<dbReference type="EMBL" id="QETB01000004">
    <property type="protein sequence ID" value="PWF26068.1"/>
    <property type="molecule type" value="Genomic_DNA"/>
</dbReference>
<dbReference type="GO" id="GO:0008379">
    <property type="term" value="F:thioredoxin peroxidase activity"/>
    <property type="evidence" value="ECO:0007669"/>
    <property type="project" value="UniProtKB-UniRule"/>
</dbReference>
<name>A0A2V1K8P8_9ACTO</name>
<keyword evidence="9" id="KW-1185">Reference proteome</keyword>
<dbReference type="Pfam" id="PF08534">
    <property type="entry name" value="Redoxin"/>
    <property type="match status" value="1"/>
</dbReference>
<dbReference type="SUPFAM" id="SSF52833">
    <property type="entry name" value="Thioredoxin-like"/>
    <property type="match status" value="1"/>
</dbReference>
<dbReference type="InterPro" id="IPR013766">
    <property type="entry name" value="Thioredoxin_domain"/>
</dbReference>
<dbReference type="HAMAP" id="MF_00269">
    <property type="entry name" value="Tpx"/>
    <property type="match status" value="1"/>
</dbReference>
<dbReference type="InterPro" id="IPR050455">
    <property type="entry name" value="Tpx_Peroxidase_subfamily"/>
</dbReference>
<dbReference type="RefSeq" id="WP_109093895.1">
    <property type="nucleotide sequence ID" value="NZ_CAMELQ010000092.1"/>
</dbReference>
<proteinExistence type="inferred from homology"/>
<dbReference type="PROSITE" id="PS51352">
    <property type="entry name" value="THIOREDOXIN_2"/>
    <property type="match status" value="1"/>
</dbReference>
<evidence type="ECO:0000256" key="3">
    <source>
        <dbReference type="ARBA" id="ARBA00023002"/>
    </source>
</evidence>
<comment type="subunit">
    <text evidence="6">Homodimer.</text>
</comment>
<sequence>MATTAFKGELVHTVGELPGVGTHAPDFILVGSDLSDVTSAGFAGKPIVLNIFPSLDTGVCANTVREFNKRAAGLENAVVICVSDDLPFAAERFCVAEGIENVVTGSAFRSRFGSVYGVTMADGPLAGLLARSVVVIDADGTVVYTELVPEIATEPDYDSALRALD</sequence>
<comment type="function">
    <text evidence="6">Thiol-specific peroxidase that catalyzes the reduction of hydrogen peroxide and organic hydroperoxides to water and alcohols, respectively. Plays a role in cell protection against oxidative stress by detoxifying peroxides.</text>
</comment>
<dbReference type="PROSITE" id="PS01265">
    <property type="entry name" value="TPX"/>
    <property type="match status" value="1"/>
</dbReference>
<keyword evidence="1 6" id="KW-0575">Peroxidase</keyword>
<keyword evidence="4 6" id="KW-1015">Disulfide bond</keyword>
<dbReference type="NCBIfam" id="NF001808">
    <property type="entry name" value="PRK00522.1"/>
    <property type="match status" value="1"/>
</dbReference>
<organism evidence="8 9">
    <name type="scientific">Ancrocorticia populi</name>
    <dbReference type="NCBI Taxonomy" id="2175228"/>
    <lineage>
        <taxon>Bacteria</taxon>
        <taxon>Bacillati</taxon>
        <taxon>Actinomycetota</taxon>
        <taxon>Actinomycetes</taxon>
        <taxon>Actinomycetales</taxon>
        <taxon>Actinomycetaceae</taxon>
        <taxon>Ancrocorticia</taxon>
    </lineage>
</organism>
<dbReference type="InterPro" id="IPR002065">
    <property type="entry name" value="TPX"/>
</dbReference>
<comment type="catalytic activity">
    <reaction evidence="6">
        <text>a hydroperoxide + [thioredoxin]-dithiol = an alcohol + [thioredoxin]-disulfide + H2O</text>
        <dbReference type="Rhea" id="RHEA:62620"/>
        <dbReference type="Rhea" id="RHEA-COMP:10698"/>
        <dbReference type="Rhea" id="RHEA-COMP:10700"/>
        <dbReference type="ChEBI" id="CHEBI:15377"/>
        <dbReference type="ChEBI" id="CHEBI:29950"/>
        <dbReference type="ChEBI" id="CHEBI:30879"/>
        <dbReference type="ChEBI" id="CHEBI:35924"/>
        <dbReference type="ChEBI" id="CHEBI:50058"/>
        <dbReference type="EC" id="1.11.1.24"/>
    </reaction>
</comment>
<protein>
    <recommendedName>
        <fullName evidence="6">Thiol peroxidase</fullName>
        <shortName evidence="6">Tpx</shortName>
        <ecNumber evidence="6">1.11.1.24</ecNumber>
    </recommendedName>
    <alternativeName>
        <fullName evidence="6">Peroxiredoxin tpx</fullName>
        <shortName evidence="6">Prx</shortName>
    </alternativeName>
    <alternativeName>
        <fullName evidence="6">Thioredoxin peroxidase</fullName>
    </alternativeName>
    <alternativeName>
        <fullName evidence="6">Thioredoxin-dependent peroxiredoxin</fullName>
    </alternativeName>
</protein>
<accession>A0A2V1K8P8</accession>
<evidence type="ECO:0000256" key="5">
    <source>
        <dbReference type="ARBA" id="ARBA00023284"/>
    </source>
</evidence>
<comment type="caution">
    <text evidence="8">The sequence shown here is derived from an EMBL/GenBank/DDBJ whole genome shotgun (WGS) entry which is preliminary data.</text>
</comment>
<evidence type="ECO:0000313" key="8">
    <source>
        <dbReference type="EMBL" id="PWF26068.1"/>
    </source>
</evidence>
<evidence type="ECO:0000256" key="4">
    <source>
        <dbReference type="ARBA" id="ARBA00023157"/>
    </source>
</evidence>
<dbReference type="CDD" id="cd03014">
    <property type="entry name" value="PRX_Atyp2cys"/>
    <property type="match status" value="1"/>
</dbReference>
<dbReference type="InterPro" id="IPR018219">
    <property type="entry name" value="Tpx_CS"/>
</dbReference>
<dbReference type="EC" id="1.11.1.24" evidence="6"/>
<gene>
    <name evidence="6" type="primary">tpx</name>
    <name evidence="8" type="ORF">DD236_08250</name>
</gene>
<keyword evidence="2 6" id="KW-0049">Antioxidant</keyword>
<feature type="active site" description="Cysteine sulfenic acid (-SOH) intermediate" evidence="6">
    <location>
        <position position="60"/>
    </location>
</feature>
<evidence type="ECO:0000256" key="1">
    <source>
        <dbReference type="ARBA" id="ARBA00022559"/>
    </source>
</evidence>
<dbReference type="AlphaFoldDB" id="A0A2V1K8P8"/>
<keyword evidence="3 6" id="KW-0560">Oxidoreductase</keyword>
<dbReference type="Proteomes" id="UP000245283">
    <property type="component" value="Unassembled WGS sequence"/>
</dbReference>
<feature type="domain" description="Thioredoxin" evidence="7">
    <location>
        <begin position="18"/>
        <end position="165"/>
    </location>
</feature>
<dbReference type="Gene3D" id="3.40.30.10">
    <property type="entry name" value="Glutaredoxin"/>
    <property type="match status" value="1"/>
</dbReference>
<evidence type="ECO:0000256" key="2">
    <source>
        <dbReference type="ARBA" id="ARBA00022862"/>
    </source>
</evidence>